<feature type="compositionally biased region" description="Low complexity" evidence="5">
    <location>
        <begin position="455"/>
        <end position="472"/>
    </location>
</feature>
<feature type="compositionally biased region" description="Basic and acidic residues" evidence="5">
    <location>
        <begin position="418"/>
        <end position="430"/>
    </location>
</feature>
<dbReference type="Pfam" id="PF13639">
    <property type="entry name" value="zf-RING_2"/>
    <property type="match status" value="1"/>
</dbReference>
<evidence type="ECO:0000256" key="3">
    <source>
        <dbReference type="ARBA" id="ARBA00022833"/>
    </source>
</evidence>
<feature type="compositionally biased region" description="Low complexity" evidence="5">
    <location>
        <begin position="352"/>
        <end position="365"/>
    </location>
</feature>
<name>A0A2V1AKQ5_9ASCO</name>
<accession>A0A2V1AKQ5</accession>
<sequence length="481" mass="52254">MSQQPPEDDRPSNPSNPTNPASNDDQNRDRGADSQPEPNYNLFDYLLDTALGRSQDQPGNSTTPTNSTNASTTPTVTLDHGPATDATGVASGTEAQTGPQSSEPQSGSNGPALGYHPLGIVGTDLSGSIIITVNYMFLDGTEGDGPGRTGSLVVTLPNTAANREPRAIQSFISLATRMAYSVLVSSTQRKKGIHPDTFQKFPVKSPPGLTEQTCAICFERYEQVPPIDDCVTKKRKMNSREPTPTASTSNEREDKGTLETCDIEWKHVPVELPCGHIFGQSCLAHWLNENRNCPLCRNNIPDEVGDRNDLPPVTYLRFGGPGAGGMHLYDDRQPSSGEDSAPQPETRQDQSQEQTPNPPQDTQNPGLLRRATSVIFHPHRHVRSTDRAGSPSLGRRRNSPVSPMITQILNLFSRNRRRENERRESGEAERGASSIFASGVSSRRTADGVETTTTEQGSENSELGSESNQGSSRNTPQEEEH</sequence>
<evidence type="ECO:0000313" key="7">
    <source>
        <dbReference type="EMBL" id="PVH18156.1"/>
    </source>
</evidence>
<keyword evidence="8" id="KW-1185">Reference proteome</keyword>
<dbReference type="GO" id="GO:0061630">
    <property type="term" value="F:ubiquitin protein ligase activity"/>
    <property type="evidence" value="ECO:0007669"/>
    <property type="project" value="TreeGrafter"/>
</dbReference>
<dbReference type="PANTHER" id="PTHR22763:SF162">
    <property type="entry name" value="TRANSMEMBRANE E3 UBIQUITIN-PROTEIN LIGASE 1"/>
    <property type="match status" value="1"/>
</dbReference>
<evidence type="ECO:0000259" key="6">
    <source>
        <dbReference type="PROSITE" id="PS50089"/>
    </source>
</evidence>
<dbReference type="RefSeq" id="XP_025339096.1">
    <property type="nucleotide sequence ID" value="XM_025479623.1"/>
</dbReference>
<feature type="compositionally biased region" description="Polar residues" evidence="5">
    <location>
        <begin position="399"/>
        <end position="412"/>
    </location>
</feature>
<feature type="compositionally biased region" description="Polar residues" evidence="5">
    <location>
        <begin position="240"/>
        <end position="249"/>
    </location>
</feature>
<feature type="compositionally biased region" description="Polar residues" evidence="5">
    <location>
        <begin position="93"/>
        <end position="109"/>
    </location>
</feature>
<evidence type="ECO:0000313" key="8">
    <source>
        <dbReference type="Proteomes" id="UP000244406"/>
    </source>
</evidence>
<keyword evidence="1" id="KW-0479">Metal-binding</keyword>
<feature type="region of interest" description="Disordered" evidence="5">
    <location>
        <begin position="302"/>
        <end position="481"/>
    </location>
</feature>
<feature type="domain" description="RING-type" evidence="6">
    <location>
        <begin position="214"/>
        <end position="297"/>
    </location>
</feature>
<dbReference type="PANTHER" id="PTHR22763">
    <property type="entry name" value="RING ZINC FINGER PROTEIN"/>
    <property type="match status" value="1"/>
</dbReference>
<evidence type="ECO:0000256" key="2">
    <source>
        <dbReference type="ARBA" id="ARBA00022771"/>
    </source>
</evidence>
<dbReference type="SMART" id="SM00184">
    <property type="entry name" value="RING"/>
    <property type="match status" value="1"/>
</dbReference>
<dbReference type="PROSITE" id="PS50089">
    <property type="entry name" value="ZF_RING_2"/>
    <property type="match status" value="1"/>
</dbReference>
<proteinExistence type="predicted"/>
<feature type="compositionally biased region" description="Low complexity" evidence="5">
    <location>
        <begin position="58"/>
        <end position="77"/>
    </location>
</feature>
<dbReference type="EMBL" id="PKFP01000008">
    <property type="protein sequence ID" value="PVH18156.1"/>
    <property type="molecule type" value="Genomic_DNA"/>
</dbReference>
<dbReference type="InterPro" id="IPR050731">
    <property type="entry name" value="HRD1_E3_ubiq-ligases"/>
</dbReference>
<dbReference type="Proteomes" id="UP000244406">
    <property type="component" value="Unassembled WGS sequence"/>
</dbReference>
<comment type="caution">
    <text evidence="7">The sequence shown here is derived from an EMBL/GenBank/DDBJ whole genome shotgun (WGS) entry which is preliminary data.</text>
</comment>
<dbReference type="GO" id="GO:0012505">
    <property type="term" value="C:endomembrane system"/>
    <property type="evidence" value="ECO:0007669"/>
    <property type="project" value="TreeGrafter"/>
</dbReference>
<gene>
    <name evidence="7" type="ORF">CXQ87_001073</name>
</gene>
<dbReference type="InterPro" id="IPR013083">
    <property type="entry name" value="Znf_RING/FYVE/PHD"/>
</dbReference>
<dbReference type="GO" id="GO:0008270">
    <property type="term" value="F:zinc ion binding"/>
    <property type="evidence" value="ECO:0007669"/>
    <property type="project" value="UniProtKB-KW"/>
</dbReference>
<evidence type="ECO:0000256" key="4">
    <source>
        <dbReference type="PROSITE-ProRule" id="PRU00175"/>
    </source>
</evidence>
<keyword evidence="3" id="KW-0862">Zinc</keyword>
<feature type="compositionally biased region" description="Low complexity" evidence="5">
    <location>
        <begin position="12"/>
        <end position="24"/>
    </location>
</feature>
<feature type="region of interest" description="Disordered" evidence="5">
    <location>
        <begin position="1"/>
        <end position="113"/>
    </location>
</feature>
<reference evidence="7 8" key="1">
    <citation type="submission" date="2017-12" db="EMBL/GenBank/DDBJ databases">
        <title>Genome Sequence of the Amphotericin B-resistant Candida duobushaemulonii strain, B09383.</title>
        <authorList>
            <person name="Chow N.A."/>
            <person name="Gade L."/>
            <person name="Batra D."/>
            <person name="Rowe L.A."/>
            <person name="Loparev V.N."/>
            <person name="Litvintseva A.P."/>
        </authorList>
    </citation>
    <scope>NUCLEOTIDE SEQUENCE [LARGE SCALE GENOMIC DNA]</scope>
    <source>
        <strain evidence="7 8">B09383</strain>
    </source>
</reference>
<dbReference type="SUPFAM" id="SSF57850">
    <property type="entry name" value="RING/U-box"/>
    <property type="match status" value="1"/>
</dbReference>
<keyword evidence="2 4" id="KW-0863">Zinc-finger</keyword>
<dbReference type="GeneID" id="37001074"/>
<dbReference type="Gene3D" id="3.30.40.10">
    <property type="entry name" value="Zinc/RING finger domain, C3HC4 (zinc finger)"/>
    <property type="match status" value="1"/>
</dbReference>
<dbReference type="AlphaFoldDB" id="A0A2V1AKQ5"/>
<dbReference type="GO" id="GO:0043161">
    <property type="term" value="P:proteasome-mediated ubiquitin-dependent protein catabolic process"/>
    <property type="evidence" value="ECO:0007669"/>
    <property type="project" value="TreeGrafter"/>
</dbReference>
<evidence type="ECO:0000256" key="1">
    <source>
        <dbReference type="ARBA" id="ARBA00022723"/>
    </source>
</evidence>
<dbReference type="InterPro" id="IPR001841">
    <property type="entry name" value="Znf_RING"/>
</dbReference>
<evidence type="ECO:0000256" key="5">
    <source>
        <dbReference type="SAM" id="MobiDB-lite"/>
    </source>
</evidence>
<protein>
    <recommendedName>
        <fullName evidence="6">RING-type domain-containing protein</fullName>
    </recommendedName>
</protein>
<dbReference type="VEuPathDB" id="FungiDB:CXQ87_001073"/>
<feature type="compositionally biased region" description="Polar residues" evidence="5">
    <location>
        <begin position="334"/>
        <end position="351"/>
    </location>
</feature>
<feature type="region of interest" description="Disordered" evidence="5">
    <location>
        <begin position="233"/>
        <end position="256"/>
    </location>
</feature>
<organism evidence="7 8">
    <name type="scientific">Candidozyma duobushaemuli</name>
    <dbReference type="NCBI Taxonomy" id="1231522"/>
    <lineage>
        <taxon>Eukaryota</taxon>
        <taxon>Fungi</taxon>
        <taxon>Dikarya</taxon>
        <taxon>Ascomycota</taxon>
        <taxon>Saccharomycotina</taxon>
        <taxon>Pichiomycetes</taxon>
        <taxon>Metschnikowiaceae</taxon>
        <taxon>Candidozyma</taxon>
    </lineage>
</organism>